<organism evidence="2">
    <name type="scientific">Eutreptiella gymnastica</name>
    <dbReference type="NCBI Taxonomy" id="73025"/>
    <lineage>
        <taxon>Eukaryota</taxon>
        <taxon>Discoba</taxon>
        <taxon>Euglenozoa</taxon>
        <taxon>Euglenida</taxon>
        <taxon>Spirocuta</taxon>
        <taxon>Euglenophyceae</taxon>
        <taxon>Eutreptiales</taxon>
        <taxon>Eutreptiaceae</taxon>
        <taxon>Eutreptiella</taxon>
    </lineage>
</organism>
<gene>
    <name evidence="2" type="ORF">EGYM00163_LOCUS37559</name>
</gene>
<dbReference type="Gene3D" id="3.80.10.10">
    <property type="entry name" value="Ribonuclease Inhibitor"/>
    <property type="match status" value="1"/>
</dbReference>
<reference evidence="2" key="1">
    <citation type="submission" date="2021-01" db="EMBL/GenBank/DDBJ databases">
        <authorList>
            <person name="Corre E."/>
            <person name="Pelletier E."/>
            <person name="Niang G."/>
            <person name="Scheremetjew M."/>
            <person name="Finn R."/>
            <person name="Kale V."/>
            <person name="Holt S."/>
            <person name="Cochrane G."/>
            <person name="Meng A."/>
            <person name="Brown T."/>
            <person name="Cohen L."/>
        </authorList>
    </citation>
    <scope>NUCLEOTIDE SEQUENCE</scope>
    <source>
        <strain evidence="2">CCMP1594</strain>
    </source>
</reference>
<evidence type="ECO:0000313" key="2">
    <source>
        <dbReference type="EMBL" id="CAE0826303.1"/>
    </source>
</evidence>
<accession>A0A7S4G5U6</accession>
<name>A0A7S4G5U6_9EUGL</name>
<sequence>MASRVGARDPAMINEQALKIQGWWRRILARKELIRRWTLAQKLDLKEEYDWQYAAGGKRIDVFGAQGLSNLENYEIMGRNGLMQEERMQWLELTRYLKYTQEQMMQAYPNVVFSQHEYVMRLQVMQEHSAELAAMVDHEETLMRSRLRNEEATLRIRIAHLTKTIWRQRQMKALNDEIRRRATLTREEDAAWKMKLGTHRRIVCGLEQLKALQALEEEEAQQRSEPTMEEALAWQAMQSAAKASVEEALQKTKEREANVHVEEQQEFVTGEEAARAEIIVEVLQQFVASTEMLEDAWRTEGVAAEQRTWEIHLALGALQIEELKERSEIAELWDSVLASDRSAKEQDLARIEFQRDGVFAEAKARVKIVLEEIDGWYLCLTEELKHREEVMRQQQTAEETEGYQGMVMELQCCQEEETKLQQVLGLNTEEEEERQQHEQAQQQQRDALYQSFDFLCGDTLFRERWRAQETLERDMLAAMIMREELEHDEAAERKLILAEEMRMQHFLQECTMARWEHIVRESIVGEEIEIRRLIQARDTKELAAARKAYLQAVQTRQEEEQSIFIIEESAMRQKIHNEQLQERRAIGTEAAEDRQRVIEAEVAADQAAAETADKHVRDRADLELDEMEGRQELEKSEIVDFIFLVGVRKLTKLERSTRRLIVEEQERKQMAIGNRAMLYHIEAAELAERAHFEGVDEGDRVGMAELYSKSRVQAEYAMLMRNVRLTQEEELADVEQFEAAFRQRVELQQADQRGDIALLAVESHEQIQRTTVEVLQVRGWAQKLAMDERQRGELEAAQEVTQRHKATMKFHKAMDHTKRERQLQEENEAQEERANLIQEETAERASLVKYESRLFDEIPFDACQEQEMLHRRSLLHTRQRWYQEFTQRLSCHKKFVDGLIDLDAEQTLAWQMLMCEWEETEARFELEVDDFMVRTGLFELLVIGIEEDAQRSRIRRSEDQRSQAMMKKMVVEAQMESRADLERTALRVRGHVAGYEAEEWQQDIVIAHLTGLLELQEPELRRRIGQREREAFLTYGFPWVELQESAARQALDSTCIGAIKALNADVRTAAAEQTLWMALRELQVDEAQLRRQTMHLEDEKRLVLQAERKADAEAIDEQLRRAQLLRKEHAMERLHLTLIERDARHSIQHNEDRSWQQVNDKFSRDFREVVAMMDLRSRNAMKKARAKQQAEEKARKEAESRAARMAALQALADDTLAAVEPLKTTSSGSFASRKRDEWAAQTSPLMPAAAPLMDDGVLDESTDSVSAAVMPLKEAPASQELVKRSAAGTPQTMDHGYLPSLKSTPEHAKLQAGAPTNHMRDQIKLLESLMGHSPRSVYSYYCREYDVPTKPQILAALPKQPGDFSLKALHIGSSPHSGPDFGPDVVTVRDVVPGNRGVLPILEVVRACPSLHTLVLRGCGIQSISVDWIVHCVVDHPNLTTLDLRDNKVSDLGMRSLIHLASKNPRMVSIQVDSMTTSTMQHGELSSALSTNLGTRANTLPPLLST</sequence>
<protein>
    <submittedName>
        <fullName evidence="2">Uncharacterized protein</fullName>
    </submittedName>
</protein>
<keyword evidence="1" id="KW-0175">Coiled coil</keyword>
<feature type="coiled-coil region" evidence="1">
    <location>
        <begin position="813"/>
        <end position="840"/>
    </location>
</feature>
<feature type="coiled-coil region" evidence="1">
    <location>
        <begin position="413"/>
        <end position="447"/>
    </location>
</feature>
<evidence type="ECO:0000256" key="1">
    <source>
        <dbReference type="SAM" id="Coils"/>
    </source>
</evidence>
<dbReference type="EMBL" id="HBJA01108789">
    <property type="protein sequence ID" value="CAE0826303.1"/>
    <property type="molecule type" value="Transcribed_RNA"/>
</dbReference>
<dbReference type="PROSITE" id="PS50096">
    <property type="entry name" value="IQ"/>
    <property type="match status" value="1"/>
</dbReference>
<dbReference type="InterPro" id="IPR032675">
    <property type="entry name" value="LRR_dom_sf"/>
</dbReference>
<dbReference type="SUPFAM" id="SSF52047">
    <property type="entry name" value="RNI-like"/>
    <property type="match status" value="1"/>
</dbReference>
<dbReference type="Pfam" id="PF13516">
    <property type="entry name" value="LRR_6"/>
    <property type="match status" value="1"/>
</dbReference>
<proteinExistence type="predicted"/>
<dbReference type="InterPro" id="IPR001611">
    <property type="entry name" value="Leu-rich_rpt"/>
</dbReference>